<evidence type="ECO:0000256" key="1">
    <source>
        <dbReference type="SAM" id="MobiDB-lite"/>
    </source>
</evidence>
<feature type="region of interest" description="Disordered" evidence="1">
    <location>
        <begin position="1"/>
        <end position="79"/>
    </location>
</feature>
<keyword evidence="3" id="KW-1185">Reference proteome</keyword>
<evidence type="ECO:0000313" key="2">
    <source>
        <dbReference type="EMBL" id="THU66801.1"/>
    </source>
</evidence>
<evidence type="ECO:0000313" key="3">
    <source>
        <dbReference type="Proteomes" id="UP000317650"/>
    </source>
</evidence>
<dbReference type="EMBL" id="PYDT01000003">
    <property type="protein sequence ID" value="THU66801.1"/>
    <property type="molecule type" value="Genomic_DNA"/>
</dbReference>
<reference evidence="2 3" key="1">
    <citation type="journal article" date="2019" name="Nat. Plants">
        <title>Genome sequencing of Musa balbisiana reveals subgenome evolution and function divergence in polyploid bananas.</title>
        <authorList>
            <person name="Yao X."/>
        </authorList>
    </citation>
    <scope>NUCLEOTIDE SEQUENCE [LARGE SCALE GENOMIC DNA]</scope>
    <source>
        <strain evidence="3">cv. DH-PKW</strain>
        <tissue evidence="2">Leaves</tissue>
    </source>
</reference>
<name>A0A4S8JWZ3_MUSBA</name>
<protein>
    <submittedName>
        <fullName evidence="2">Uncharacterized protein</fullName>
    </submittedName>
</protein>
<proteinExistence type="predicted"/>
<feature type="compositionally biased region" description="Basic and acidic residues" evidence="1">
    <location>
        <begin position="27"/>
        <end position="53"/>
    </location>
</feature>
<feature type="compositionally biased region" description="Low complexity" evidence="1">
    <location>
        <begin position="60"/>
        <end position="70"/>
    </location>
</feature>
<accession>A0A4S8JWZ3</accession>
<organism evidence="2 3">
    <name type="scientific">Musa balbisiana</name>
    <name type="common">Banana</name>
    <dbReference type="NCBI Taxonomy" id="52838"/>
    <lineage>
        <taxon>Eukaryota</taxon>
        <taxon>Viridiplantae</taxon>
        <taxon>Streptophyta</taxon>
        <taxon>Embryophyta</taxon>
        <taxon>Tracheophyta</taxon>
        <taxon>Spermatophyta</taxon>
        <taxon>Magnoliopsida</taxon>
        <taxon>Liliopsida</taxon>
        <taxon>Zingiberales</taxon>
        <taxon>Musaceae</taxon>
        <taxon>Musa</taxon>
    </lineage>
</organism>
<sequence>MGACATKARADGDASPPLEQPAAPPDHQVKDGGGGREVQRGPAHPEENRRRSLSDLFQNEETSSSSETAENILSETVTAEPVLPKEEVIECKASKEAVVQETDEQATQISKAEATQAITSATPKETSVPSSVADSVASVANAVALGSDTKAQVETAKVEATDSSVTEGSPDAQEKTTDA</sequence>
<dbReference type="AlphaFoldDB" id="A0A4S8JWZ3"/>
<feature type="region of interest" description="Disordered" evidence="1">
    <location>
        <begin position="150"/>
        <end position="179"/>
    </location>
</feature>
<comment type="caution">
    <text evidence="2">The sequence shown here is derived from an EMBL/GenBank/DDBJ whole genome shotgun (WGS) entry which is preliminary data.</text>
</comment>
<gene>
    <name evidence="2" type="ORF">C4D60_Mb05t18030</name>
</gene>
<dbReference type="Proteomes" id="UP000317650">
    <property type="component" value="Chromosome 5"/>
</dbReference>